<keyword evidence="3" id="KW-1185">Reference proteome</keyword>
<comment type="caution">
    <text evidence="2">The sequence shown here is derived from an EMBL/GenBank/DDBJ whole genome shotgun (WGS) entry which is preliminary data.</text>
</comment>
<accession>A0AAD5Y9Y5</accession>
<dbReference type="EMBL" id="JANAWD010001018">
    <property type="protein sequence ID" value="KAJ3474611.1"/>
    <property type="molecule type" value="Genomic_DNA"/>
</dbReference>
<organism evidence="2 3">
    <name type="scientific">Meripilus lineatus</name>
    <dbReference type="NCBI Taxonomy" id="2056292"/>
    <lineage>
        <taxon>Eukaryota</taxon>
        <taxon>Fungi</taxon>
        <taxon>Dikarya</taxon>
        <taxon>Basidiomycota</taxon>
        <taxon>Agaricomycotina</taxon>
        <taxon>Agaricomycetes</taxon>
        <taxon>Polyporales</taxon>
        <taxon>Meripilaceae</taxon>
        <taxon>Meripilus</taxon>
    </lineage>
</organism>
<sequence>MTRISGGDQTTEAEALEGLVKQGNRENNMDGEFLNSKLIDFTRSSSDSPSEPDEPLVPAPAVSSRLPSPVEYMDDENDNDFDNGNLSDDNIDLIRTLDNGMDRDPDDISDEWQKVAAMHIDMKATLFQFMGLHRDTFTIDQKTDHQLLDLIQWEVSILFPHKKFVVTRSCTLYHNLRQAVLSWCGYFLKAATRYVSGCLQRKKLARCTDGIALHIHKKKKHVIEWVHKITKNSIAFYKTPNSNPQVYPSSISPIPIFDIVLVIQLRRGPTS</sequence>
<name>A0AAD5Y9Y5_9APHY</name>
<protein>
    <submittedName>
        <fullName evidence="2">Uncharacterized protein</fullName>
    </submittedName>
</protein>
<proteinExistence type="predicted"/>
<dbReference type="Proteomes" id="UP001212997">
    <property type="component" value="Unassembled WGS sequence"/>
</dbReference>
<feature type="region of interest" description="Disordered" evidence="1">
    <location>
        <begin position="1"/>
        <end position="85"/>
    </location>
</feature>
<reference evidence="2" key="1">
    <citation type="submission" date="2022-07" db="EMBL/GenBank/DDBJ databases">
        <title>Genome Sequence of Physisporinus lineatus.</title>
        <authorList>
            <person name="Buettner E."/>
        </authorList>
    </citation>
    <scope>NUCLEOTIDE SEQUENCE</scope>
    <source>
        <strain evidence="2">VT162</strain>
    </source>
</reference>
<evidence type="ECO:0000313" key="3">
    <source>
        <dbReference type="Proteomes" id="UP001212997"/>
    </source>
</evidence>
<feature type="compositionally biased region" description="Acidic residues" evidence="1">
    <location>
        <begin position="72"/>
        <end position="81"/>
    </location>
</feature>
<dbReference type="AlphaFoldDB" id="A0AAD5Y9Y5"/>
<gene>
    <name evidence="2" type="ORF">NLI96_g12363</name>
</gene>
<evidence type="ECO:0000256" key="1">
    <source>
        <dbReference type="SAM" id="MobiDB-lite"/>
    </source>
</evidence>
<evidence type="ECO:0000313" key="2">
    <source>
        <dbReference type="EMBL" id="KAJ3474611.1"/>
    </source>
</evidence>